<gene>
    <name evidence="1" type="ORF">DQK91_23115</name>
</gene>
<organism evidence="1 2">
    <name type="scientific">Oceanidesulfovibrio marinus</name>
    <dbReference type="NCBI Taxonomy" id="370038"/>
    <lineage>
        <taxon>Bacteria</taxon>
        <taxon>Pseudomonadati</taxon>
        <taxon>Thermodesulfobacteriota</taxon>
        <taxon>Desulfovibrionia</taxon>
        <taxon>Desulfovibrionales</taxon>
        <taxon>Desulfovibrionaceae</taxon>
        <taxon>Oceanidesulfovibrio</taxon>
    </lineage>
</organism>
<accession>A0A6P1ZB17</accession>
<evidence type="ECO:0000313" key="2">
    <source>
        <dbReference type="Proteomes" id="UP000434052"/>
    </source>
</evidence>
<proteinExistence type="predicted"/>
<dbReference type="EMBL" id="QMIF01000275">
    <property type="protein sequence ID" value="TVM25517.1"/>
    <property type="molecule type" value="Genomic_DNA"/>
</dbReference>
<dbReference type="AlphaFoldDB" id="A0A6P1ZB17"/>
<evidence type="ECO:0000313" key="1">
    <source>
        <dbReference type="EMBL" id="TVM25517.1"/>
    </source>
</evidence>
<comment type="caution">
    <text evidence="1">The sequence shown here is derived from an EMBL/GenBank/DDBJ whole genome shotgun (WGS) entry which is preliminary data.</text>
</comment>
<name>A0A6P1ZB17_9BACT</name>
<feature type="non-terminal residue" evidence="1">
    <location>
        <position position="60"/>
    </location>
</feature>
<protein>
    <submittedName>
        <fullName evidence="1">Uncharacterized protein</fullName>
    </submittedName>
</protein>
<sequence length="60" mass="6645">MRLHGGAVREDDYILSGHLECPRCSHTHNITHATAVVLPQNILTSAAQLRYETAAALRTY</sequence>
<reference evidence="1 2" key="1">
    <citation type="submission" date="2018-06" db="EMBL/GenBank/DDBJ databases">
        <title>Complete genome of Desulfovibrio marinus P48SEP.</title>
        <authorList>
            <person name="Crispim J.S."/>
            <person name="Vidigal P.M.P."/>
            <person name="Silva L.C.F."/>
            <person name="Araujo L.C."/>
            <person name="Laguardia C.N."/>
            <person name="Dias R.S."/>
            <person name="Sousa M.P."/>
            <person name="Paula S.O."/>
            <person name="Silva C."/>
        </authorList>
    </citation>
    <scope>NUCLEOTIDE SEQUENCE [LARGE SCALE GENOMIC DNA]</scope>
    <source>
        <strain evidence="1 2">P48SEP</strain>
    </source>
</reference>
<dbReference type="Proteomes" id="UP000434052">
    <property type="component" value="Unassembled WGS sequence"/>
</dbReference>